<dbReference type="InterPro" id="IPR007497">
    <property type="entry name" value="SIMPL/DUF541"/>
</dbReference>
<dbReference type="Proteomes" id="UP000480185">
    <property type="component" value="Unassembled WGS sequence"/>
</dbReference>
<name>A0A6G1X408_9BACI</name>
<dbReference type="EMBL" id="WJNH01000002">
    <property type="protein sequence ID" value="MRG85636.1"/>
    <property type="molecule type" value="Genomic_DNA"/>
</dbReference>
<dbReference type="InterPro" id="IPR052022">
    <property type="entry name" value="26kDa_periplasmic_antigen"/>
</dbReference>
<dbReference type="Gene3D" id="3.30.70.2970">
    <property type="entry name" value="Protein of unknown function (DUF541), domain 2"/>
    <property type="match status" value="1"/>
</dbReference>
<dbReference type="GO" id="GO:0006974">
    <property type="term" value="P:DNA damage response"/>
    <property type="evidence" value="ECO:0007669"/>
    <property type="project" value="TreeGrafter"/>
</dbReference>
<evidence type="ECO:0000313" key="2">
    <source>
        <dbReference type="Proteomes" id="UP000480185"/>
    </source>
</evidence>
<dbReference type="PANTHER" id="PTHR34387:SF1">
    <property type="entry name" value="PERIPLASMIC IMMUNOGENIC PROTEIN"/>
    <property type="match status" value="1"/>
</dbReference>
<dbReference type="AlphaFoldDB" id="A0A6G1X408"/>
<organism evidence="1 2">
    <name type="scientific">Salinibacillus xinjiangensis</name>
    <dbReference type="NCBI Taxonomy" id="1229268"/>
    <lineage>
        <taxon>Bacteria</taxon>
        <taxon>Bacillati</taxon>
        <taxon>Bacillota</taxon>
        <taxon>Bacilli</taxon>
        <taxon>Bacillales</taxon>
        <taxon>Bacillaceae</taxon>
        <taxon>Salinibacillus</taxon>
    </lineage>
</organism>
<sequence>MRSPQQNSFSLKVLGEGTVSIQPNRAIISLGVVTEDQNLQQAQQTNAQTSSNVISAVRQYVSNDQIQTRTYRIDIQYDYKDGEQIFRGYRVTNIIDVTIDQIDQVAPLIDSAVSSGANTVKNIQMTVSNPSTYKQQALQKAIQNAQEKAKLVGETLNISIQTIPYQIKERIQPEDDRPRNLVLGISTESPTTPIEPGLLEVTSVVEAKFTTS</sequence>
<dbReference type="OrthoDB" id="9785192at2"/>
<dbReference type="Gene3D" id="3.30.110.170">
    <property type="entry name" value="Protein of unknown function (DUF541), domain 1"/>
    <property type="match status" value="1"/>
</dbReference>
<comment type="caution">
    <text evidence="1">The sequence shown here is derived from an EMBL/GenBank/DDBJ whole genome shotgun (WGS) entry which is preliminary data.</text>
</comment>
<evidence type="ECO:0000313" key="1">
    <source>
        <dbReference type="EMBL" id="MRG85636.1"/>
    </source>
</evidence>
<gene>
    <name evidence="1" type="ORF">GH754_04725</name>
</gene>
<proteinExistence type="predicted"/>
<dbReference type="Pfam" id="PF04402">
    <property type="entry name" value="SIMPL"/>
    <property type="match status" value="1"/>
</dbReference>
<reference evidence="1 2" key="1">
    <citation type="submission" date="2019-11" db="EMBL/GenBank/DDBJ databases">
        <authorList>
            <person name="Li J."/>
        </authorList>
    </citation>
    <scope>NUCLEOTIDE SEQUENCE [LARGE SCALE GENOMIC DNA]</scope>
    <source>
        <strain evidence="1 2">J4</strain>
    </source>
</reference>
<protein>
    <submittedName>
        <fullName evidence="1">DUF541 domain-containing protein</fullName>
    </submittedName>
</protein>
<accession>A0A6G1X408</accession>
<keyword evidence="2" id="KW-1185">Reference proteome</keyword>
<dbReference type="PANTHER" id="PTHR34387">
    <property type="entry name" value="SLR1258 PROTEIN"/>
    <property type="match status" value="1"/>
</dbReference>